<keyword evidence="2" id="KW-1003">Cell membrane</keyword>
<evidence type="ECO:0000256" key="10">
    <source>
        <dbReference type="SAM" id="MobiDB-lite"/>
    </source>
</evidence>
<keyword evidence="4 11" id="KW-1133">Transmembrane helix</keyword>
<evidence type="ECO:0000256" key="2">
    <source>
        <dbReference type="ARBA" id="ARBA00022475"/>
    </source>
</evidence>
<feature type="transmembrane region" description="Helical" evidence="11">
    <location>
        <begin position="85"/>
        <end position="102"/>
    </location>
</feature>
<reference evidence="13 16" key="1">
    <citation type="submission" date="2021-07" db="EMBL/GenBank/DDBJ databases">
        <authorList>
            <person name="Imarazene B."/>
            <person name="Zahm M."/>
            <person name="Klopp C."/>
            <person name="Cabau C."/>
            <person name="Beille S."/>
            <person name="Jouanno E."/>
            <person name="Castinel A."/>
            <person name="Lluch J."/>
            <person name="Gil L."/>
            <person name="Kuchtly C."/>
            <person name="Lopez Roques C."/>
            <person name="Donnadieu C."/>
            <person name="Parrinello H."/>
            <person name="Journot L."/>
            <person name="Du K."/>
            <person name="Schartl M."/>
            <person name="Retaux S."/>
            <person name="Guiguen Y."/>
        </authorList>
    </citation>
    <scope>NUCLEOTIDE SEQUENCE [LARGE SCALE GENOMIC DNA]</scope>
    <source>
        <strain evidence="13">Pach_M1</strain>
        <tissue evidence="13">Testis</tissue>
    </source>
</reference>
<dbReference type="Proteomes" id="UP000694621">
    <property type="component" value="Unplaced"/>
</dbReference>
<keyword evidence="8" id="KW-0325">Glycoprotein</keyword>
<name>A0A8B9HZ75_ASTMX</name>
<dbReference type="PROSITE" id="PS50262">
    <property type="entry name" value="G_PROTEIN_RECEP_F1_2"/>
    <property type="match status" value="1"/>
</dbReference>
<keyword evidence="7 13" id="KW-0675">Receptor</keyword>
<keyword evidence="3 11" id="KW-0812">Transmembrane</keyword>
<dbReference type="GO" id="GO:0007200">
    <property type="term" value="P:phospholipase C-activating G protein-coupled receptor signaling pathway"/>
    <property type="evidence" value="ECO:0007669"/>
    <property type="project" value="TreeGrafter"/>
</dbReference>
<evidence type="ECO:0000256" key="1">
    <source>
        <dbReference type="ARBA" id="ARBA00004651"/>
    </source>
</evidence>
<sequence length="364" mass="41619">MSGGGEWVRWLQLSVYVPVLVAGVPLNLATLWKLRSVRRWRESTVYLLNLVISDTLLLFSLPFKIHAYERNWELGRTFCSLLESLVYVNVYGSILLCVCIAADRYVALRFAFAARHLRSPLKASLVCLLIWVLVFSCSYPVYELHHSNATSGNSNGTSDHCFQNFSNVTWNKWKIVVAMETVFCSSALAMVFFSVQVVRVLRELRRRNPGDPKLRNNKSVKIVLSNMLVFLVCFIPYHIAALLYFSYKKGAWQGAGPSLRNFVHSSLCLSSVNCLADGACYYFILKENLHTAKLERRATIHTVHTVHTHGDLGHSFTHRLPGQMPEEDGGVQREKNESKRLHSEEQTMMNFRSLWSKKRSYSFT</sequence>
<dbReference type="OrthoDB" id="5781782at2759"/>
<feature type="transmembrane region" description="Helical" evidence="11">
    <location>
        <begin position="175"/>
        <end position="201"/>
    </location>
</feature>
<dbReference type="FunFam" id="1.20.1070.10:FF:000142">
    <property type="entry name" value="G protein-coupled receptor 55"/>
    <property type="match status" value="1"/>
</dbReference>
<dbReference type="AlphaFoldDB" id="A0A8B9HZ75"/>
<dbReference type="Ensembl" id="ENSAMXT00005021340.1">
    <property type="protein sequence ID" value="ENSAMXP00005019295.1"/>
    <property type="gene ID" value="ENSAMXG00005010032.1"/>
</dbReference>
<protein>
    <submittedName>
        <fullName evidence="13 14">Lysophosphatidic acid receptor 6</fullName>
    </submittedName>
</protein>
<evidence type="ECO:0000256" key="9">
    <source>
        <dbReference type="ARBA" id="ARBA00023224"/>
    </source>
</evidence>
<evidence type="ECO:0000256" key="4">
    <source>
        <dbReference type="ARBA" id="ARBA00022989"/>
    </source>
</evidence>
<keyword evidence="9" id="KW-0807">Transducer</keyword>
<feature type="transmembrane region" description="Helical" evidence="11">
    <location>
        <begin position="123"/>
        <end position="142"/>
    </location>
</feature>
<evidence type="ECO:0000256" key="11">
    <source>
        <dbReference type="SAM" id="Phobius"/>
    </source>
</evidence>
<dbReference type="PANTHER" id="PTHR24232:SF51">
    <property type="entry name" value="G-PROTEIN COUPLED RECEPTORS FAMILY 1 PROFILE DOMAIN-CONTAINING PROTEIN"/>
    <property type="match status" value="1"/>
</dbReference>
<evidence type="ECO:0000313" key="16">
    <source>
        <dbReference type="Proteomes" id="UP000752171"/>
    </source>
</evidence>
<feature type="transmembrane region" description="Helical" evidence="11">
    <location>
        <begin position="46"/>
        <end position="65"/>
    </location>
</feature>
<evidence type="ECO:0000259" key="12">
    <source>
        <dbReference type="PROSITE" id="PS50262"/>
    </source>
</evidence>
<comment type="subcellular location">
    <subcellularLocation>
        <location evidence="1">Cell membrane</location>
        <topology evidence="1">Multi-pass membrane protein</topology>
    </subcellularLocation>
</comment>
<dbReference type="EMBL" id="JAICCE010000004">
    <property type="protein sequence ID" value="KAG9278891.1"/>
    <property type="molecule type" value="Genomic_DNA"/>
</dbReference>
<dbReference type="GO" id="GO:0035025">
    <property type="term" value="P:positive regulation of Rho protein signal transduction"/>
    <property type="evidence" value="ECO:0007669"/>
    <property type="project" value="TreeGrafter"/>
</dbReference>
<dbReference type="PRINTS" id="PR00237">
    <property type="entry name" value="GPCRRHODOPSN"/>
</dbReference>
<gene>
    <name evidence="13" type="primary">LPAR6</name>
    <name evidence="13" type="ORF">AMEX_G6829</name>
</gene>
<dbReference type="GO" id="GO:0004930">
    <property type="term" value="F:G protein-coupled receptor activity"/>
    <property type="evidence" value="ECO:0007669"/>
    <property type="project" value="UniProtKB-KW"/>
</dbReference>
<evidence type="ECO:0000256" key="3">
    <source>
        <dbReference type="ARBA" id="ARBA00022692"/>
    </source>
</evidence>
<dbReference type="Proteomes" id="UP000752171">
    <property type="component" value="Unassembled WGS sequence"/>
</dbReference>
<evidence type="ECO:0000313" key="13">
    <source>
        <dbReference type="EMBL" id="KAG9278891.1"/>
    </source>
</evidence>
<dbReference type="GO" id="GO:0005886">
    <property type="term" value="C:plasma membrane"/>
    <property type="evidence" value="ECO:0007669"/>
    <property type="project" value="UniProtKB-SubCell"/>
</dbReference>
<accession>A0A8B9HZ75</accession>
<evidence type="ECO:0000256" key="6">
    <source>
        <dbReference type="ARBA" id="ARBA00023136"/>
    </source>
</evidence>
<organism evidence="14 15">
    <name type="scientific">Astyanax mexicanus</name>
    <name type="common">Blind cave fish</name>
    <name type="synonym">Astyanax fasciatus mexicanus</name>
    <dbReference type="NCBI Taxonomy" id="7994"/>
    <lineage>
        <taxon>Eukaryota</taxon>
        <taxon>Metazoa</taxon>
        <taxon>Chordata</taxon>
        <taxon>Craniata</taxon>
        <taxon>Vertebrata</taxon>
        <taxon>Euteleostomi</taxon>
        <taxon>Actinopterygii</taxon>
        <taxon>Neopterygii</taxon>
        <taxon>Teleostei</taxon>
        <taxon>Ostariophysi</taxon>
        <taxon>Characiformes</taxon>
        <taxon>Characoidei</taxon>
        <taxon>Acestrorhamphidae</taxon>
        <taxon>Acestrorhamphinae</taxon>
        <taxon>Astyanax</taxon>
    </lineage>
</organism>
<feature type="region of interest" description="Disordered" evidence="10">
    <location>
        <begin position="323"/>
        <end position="343"/>
    </location>
</feature>
<evidence type="ECO:0000256" key="7">
    <source>
        <dbReference type="ARBA" id="ARBA00023170"/>
    </source>
</evidence>
<keyword evidence="6 11" id="KW-0472">Membrane</keyword>
<evidence type="ECO:0000256" key="8">
    <source>
        <dbReference type="ARBA" id="ARBA00023180"/>
    </source>
</evidence>
<dbReference type="SUPFAM" id="SSF81321">
    <property type="entry name" value="Family A G protein-coupled receptor-like"/>
    <property type="match status" value="1"/>
</dbReference>
<proteinExistence type="predicted"/>
<dbReference type="InterPro" id="IPR017452">
    <property type="entry name" value="GPCR_Rhodpsn_7TM"/>
</dbReference>
<evidence type="ECO:0000313" key="15">
    <source>
        <dbReference type="Proteomes" id="UP000694621"/>
    </source>
</evidence>
<dbReference type="PANTHER" id="PTHR24232">
    <property type="entry name" value="G-PROTEIN COUPLED RECEPTOR"/>
    <property type="match status" value="1"/>
</dbReference>
<feature type="transmembrane region" description="Helical" evidence="11">
    <location>
        <begin position="222"/>
        <end position="247"/>
    </location>
</feature>
<dbReference type="Pfam" id="PF00001">
    <property type="entry name" value="7tm_1"/>
    <property type="match status" value="1"/>
</dbReference>
<reference evidence="14" key="2">
    <citation type="submission" date="2025-05" db="UniProtKB">
        <authorList>
            <consortium name="Ensembl"/>
        </authorList>
    </citation>
    <scope>IDENTIFICATION</scope>
</reference>
<evidence type="ECO:0000313" key="14">
    <source>
        <dbReference type="Ensembl" id="ENSAMXP00005019295.1"/>
    </source>
</evidence>
<dbReference type="InterPro" id="IPR000276">
    <property type="entry name" value="GPCR_Rhodpsn"/>
</dbReference>
<keyword evidence="5" id="KW-0297">G-protein coupled receptor</keyword>
<feature type="transmembrane region" description="Helical" evidence="11">
    <location>
        <begin position="15"/>
        <end position="34"/>
    </location>
</feature>
<feature type="compositionally biased region" description="Basic and acidic residues" evidence="10">
    <location>
        <begin position="330"/>
        <end position="343"/>
    </location>
</feature>
<dbReference type="Gene3D" id="1.20.1070.10">
    <property type="entry name" value="Rhodopsin 7-helix transmembrane proteins"/>
    <property type="match status" value="1"/>
</dbReference>
<feature type="domain" description="G-protein coupled receptors family 1 profile" evidence="12">
    <location>
        <begin position="23"/>
        <end position="281"/>
    </location>
</feature>
<evidence type="ECO:0000256" key="5">
    <source>
        <dbReference type="ARBA" id="ARBA00023040"/>
    </source>
</evidence>